<dbReference type="OrthoDB" id="92405at2759"/>
<evidence type="ECO:0000313" key="1">
    <source>
        <dbReference type="EMBL" id="ETN00023.1"/>
    </source>
</evidence>
<proteinExistence type="predicted"/>
<sequence length="119" mass="13313">MHGRLVCPAGAWLTENDLKEGVSDTSDLKLLGAAGAPLNLVVKFVPTLEDVESMNTPVHVLVVVPEERSDRLVELLCQRCHRARTKDAFRSSTHALSTPSWNMKEEFRQHTRHIKQGSN</sequence>
<dbReference type="AlphaFoldDB" id="W2PG59"/>
<evidence type="ECO:0000313" key="2">
    <source>
        <dbReference type="Proteomes" id="UP000018817"/>
    </source>
</evidence>
<dbReference type="Proteomes" id="UP000018817">
    <property type="component" value="Unassembled WGS sequence"/>
</dbReference>
<reference evidence="1 2" key="2">
    <citation type="submission" date="2013-11" db="EMBL/GenBank/DDBJ databases">
        <title>The Genome Sequence of Phytophthora parasitica INRA-310.</title>
        <authorList>
            <consortium name="The Broad Institute Genomics Platform"/>
            <person name="Russ C."/>
            <person name="Tyler B."/>
            <person name="Panabieres F."/>
            <person name="Shan W."/>
            <person name="Tripathy S."/>
            <person name="Grunwald N."/>
            <person name="Machado M."/>
            <person name="Johnson C.S."/>
            <person name="Arredondo F."/>
            <person name="Hong C."/>
            <person name="Coffey M."/>
            <person name="Young S.K."/>
            <person name="Zeng Q."/>
            <person name="Gargeya S."/>
            <person name="Fitzgerald M."/>
            <person name="Abouelleil A."/>
            <person name="Alvarado L."/>
            <person name="Chapman S.B."/>
            <person name="Gainer-Dewar J."/>
            <person name="Goldberg J."/>
            <person name="Griggs A."/>
            <person name="Gujja S."/>
            <person name="Hansen M."/>
            <person name="Howarth C."/>
            <person name="Imamovic A."/>
            <person name="Ireland A."/>
            <person name="Larimer J."/>
            <person name="McCowan C."/>
            <person name="Murphy C."/>
            <person name="Pearson M."/>
            <person name="Poon T.W."/>
            <person name="Priest M."/>
            <person name="Roberts A."/>
            <person name="Saif S."/>
            <person name="Shea T."/>
            <person name="Sykes S."/>
            <person name="Wortman J."/>
            <person name="Nusbaum C."/>
            <person name="Birren B."/>
        </authorList>
    </citation>
    <scope>NUCLEOTIDE SEQUENCE [LARGE SCALE GENOMIC DNA]</scope>
    <source>
        <strain evidence="1 2">INRA-310</strain>
    </source>
</reference>
<dbReference type="EMBL" id="KI669644">
    <property type="protein sequence ID" value="ETN00023.1"/>
    <property type="molecule type" value="Genomic_DNA"/>
</dbReference>
<dbReference type="VEuPathDB" id="FungiDB:PPTG_24340"/>
<gene>
    <name evidence="1" type="ORF">PPTG_24340</name>
</gene>
<name>W2PG59_PHYN3</name>
<protein>
    <submittedName>
        <fullName evidence="1">Uncharacterized protein</fullName>
    </submittedName>
</protein>
<organism evidence="1 2">
    <name type="scientific">Phytophthora nicotianae (strain INRA-310)</name>
    <name type="common">Phytophthora parasitica</name>
    <dbReference type="NCBI Taxonomy" id="761204"/>
    <lineage>
        <taxon>Eukaryota</taxon>
        <taxon>Sar</taxon>
        <taxon>Stramenopiles</taxon>
        <taxon>Oomycota</taxon>
        <taxon>Peronosporomycetes</taxon>
        <taxon>Peronosporales</taxon>
        <taxon>Peronosporaceae</taxon>
        <taxon>Phytophthora</taxon>
    </lineage>
</organism>
<dbReference type="GeneID" id="20192939"/>
<reference evidence="2" key="1">
    <citation type="submission" date="2011-12" db="EMBL/GenBank/DDBJ databases">
        <authorList>
            <consortium name="The Broad Institute Genome Sequencing Platform"/>
            <person name="Russ C."/>
            <person name="Tyler B."/>
            <person name="Panabieres F."/>
            <person name="Shan W."/>
            <person name="Tripathy S."/>
            <person name="Grunwald N."/>
            <person name="Machado M."/>
            <person name="Young S.K."/>
            <person name="Zeng Q."/>
            <person name="Gargeya S."/>
            <person name="Fitzgerald M."/>
            <person name="Haas B."/>
            <person name="Abouelleil A."/>
            <person name="Alvarado L."/>
            <person name="Arachchi H.M."/>
            <person name="Berlin A."/>
            <person name="Chapman S.B."/>
            <person name="Gearin G."/>
            <person name="Goldberg J."/>
            <person name="Griggs A."/>
            <person name="Gujja S."/>
            <person name="Hansen M."/>
            <person name="Heiman D."/>
            <person name="Howarth C."/>
            <person name="Larimer J."/>
            <person name="Lui A."/>
            <person name="MacDonald P.J.P."/>
            <person name="McCowen C."/>
            <person name="Montmayeur A."/>
            <person name="Murphy C."/>
            <person name="Neiman D."/>
            <person name="Pearson M."/>
            <person name="Priest M."/>
            <person name="Roberts A."/>
            <person name="Saif S."/>
            <person name="Shea T."/>
            <person name="Sisk P."/>
            <person name="Stolte C."/>
            <person name="Sykes S."/>
            <person name="Wortman J."/>
            <person name="Nusbaum C."/>
            <person name="Birren B."/>
        </authorList>
    </citation>
    <scope>NUCLEOTIDE SEQUENCE [LARGE SCALE GENOMIC DNA]</scope>
    <source>
        <strain evidence="2">INRA-310</strain>
    </source>
</reference>
<dbReference type="RefSeq" id="XP_008914698.1">
    <property type="nucleotide sequence ID" value="XM_008916450.1"/>
</dbReference>
<accession>W2PG59</accession>